<evidence type="ECO:0000256" key="4">
    <source>
        <dbReference type="ARBA" id="ARBA00022786"/>
    </source>
</evidence>
<protein>
    <recommendedName>
        <fullName evidence="9">Cdc23 domain-containing protein</fullName>
    </recommendedName>
</protein>
<dbReference type="Pfam" id="PF13181">
    <property type="entry name" value="TPR_8"/>
    <property type="match status" value="2"/>
</dbReference>
<dbReference type="AlphaFoldDB" id="A0A4P9WMY9"/>
<evidence type="ECO:0000256" key="5">
    <source>
        <dbReference type="ARBA" id="ARBA00022803"/>
    </source>
</evidence>
<keyword evidence="4" id="KW-0833">Ubl conjugation pathway</keyword>
<keyword evidence="5 7" id="KW-0802">TPR repeat</keyword>
<evidence type="ECO:0000259" key="9">
    <source>
        <dbReference type="Pfam" id="PF04049"/>
    </source>
</evidence>
<keyword evidence="3" id="KW-0498">Mitosis</keyword>
<feature type="non-terminal residue" evidence="10">
    <location>
        <position position="472"/>
    </location>
</feature>
<evidence type="ECO:0000313" key="11">
    <source>
        <dbReference type="Proteomes" id="UP000269721"/>
    </source>
</evidence>
<dbReference type="PROSITE" id="PS50005">
    <property type="entry name" value="TPR"/>
    <property type="match status" value="4"/>
</dbReference>
<evidence type="ECO:0000256" key="7">
    <source>
        <dbReference type="PROSITE-ProRule" id="PRU00339"/>
    </source>
</evidence>
<dbReference type="PANTHER" id="PTHR12558">
    <property type="entry name" value="CELL DIVISION CYCLE 16,23,27"/>
    <property type="match status" value="1"/>
</dbReference>
<evidence type="ECO:0000256" key="1">
    <source>
        <dbReference type="ARBA" id="ARBA00022618"/>
    </source>
</evidence>
<sequence>EAKIADARRVLRSAVLECSERGLYHASKWAAEQIVGLARPTLNPSDTPTEPVFKIPQRSSRATASSALSPPLTKELDDAEEDSILLARSYFQTREFQRAAYAVRHGRSLKAVWWRLYSKYMAGEKSKDENVASHEEEAPAVNNELHAIAEELKKMPEKDNDPFLQYLYGIVTSAQDQKHVAEEALISSVTAFPANWSAWVHLAGLITNQFDLYRIYPKLPDHFMRQFFLVSVTNNRCYQVEQLPDDIRGLKGLFPGSTYLKAQFALARYNQREFEEAEPCFSELMKNDPYAVDHLDKYSNLLYVEKKSAKLFNLAQHAYKIDRYRHETCCILGNYFSLKGEHQMAVTYFQRAIKLNRNCYEAYTLLGHEYIEMSNTDLAIEAYRRATQLNAGEFRAWYGLGQCYLILKGHQMALFYFEKAVALKPYDTRIWITLGQVYKLDGRIEEAIACFKRDLVINGAHALISLASIYAE</sequence>
<dbReference type="EMBL" id="KZ994091">
    <property type="protein sequence ID" value="RKO93862.1"/>
    <property type="molecule type" value="Genomic_DNA"/>
</dbReference>
<proteinExistence type="predicted"/>
<feature type="repeat" description="TPR" evidence="7">
    <location>
        <begin position="326"/>
        <end position="359"/>
    </location>
</feature>
<dbReference type="GO" id="GO:0045842">
    <property type="term" value="P:positive regulation of mitotic metaphase/anaphase transition"/>
    <property type="evidence" value="ECO:0007669"/>
    <property type="project" value="TreeGrafter"/>
</dbReference>
<dbReference type="OrthoDB" id="10262026at2759"/>
<evidence type="ECO:0000256" key="3">
    <source>
        <dbReference type="ARBA" id="ARBA00022776"/>
    </source>
</evidence>
<feature type="repeat" description="TPR" evidence="7">
    <location>
        <begin position="360"/>
        <end position="393"/>
    </location>
</feature>
<dbReference type="SUPFAM" id="SSF48452">
    <property type="entry name" value="TPR-like"/>
    <property type="match status" value="1"/>
</dbReference>
<name>A0A4P9WMY9_9FUNG</name>
<dbReference type="GO" id="GO:0005680">
    <property type="term" value="C:anaphase-promoting complex"/>
    <property type="evidence" value="ECO:0007669"/>
    <property type="project" value="InterPro"/>
</dbReference>
<keyword evidence="2" id="KW-0677">Repeat</keyword>
<reference evidence="11" key="1">
    <citation type="journal article" date="2018" name="Nat. Microbiol.">
        <title>Leveraging single-cell genomics to expand the fungal tree of life.</title>
        <authorList>
            <person name="Ahrendt S.R."/>
            <person name="Quandt C.A."/>
            <person name="Ciobanu D."/>
            <person name="Clum A."/>
            <person name="Salamov A."/>
            <person name="Andreopoulos B."/>
            <person name="Cheng J.F."/>
            <person name="Woyke T."/>
            <person name="Pelin A."/>
            <person name="Henrissat B."/>
            <person name="Reynolds N.K."/>
            <person name="Benny G.L."/>
            <person name="Smith M.E."/>
            <person name="James T.Y."/>
            <person name="Grigoriev I.V."/>
        </authorList>
    </citation>
    <scope>NUCLEOTIDE SEQUENCE [LARGE SCALE GENOMIC DNA]</scope>
</reference>
<feature type="domain" description="Cdc23" evidence="9">
    <location>
        <begin position="8"/>
        <end position="265"/>
    </location>
</feature>
<dbReference type="InterPro" id="IPR007192">
    <property type="entry name" value="APC8"/>
</dbReference>
<dbReference type="Pfam" id="PF04049">
    <property type="entry name" value="ANAPC8"/>
    <property type="match status" value="1"/>
</dbReference>
<evidence type="ECO:0000256" key="2">
    <source>
        <dbReference type="ARBA" id="ARBA00022737"/>
    </source>
</evidence>
<keyword evidence="11" id="KW-1185">Reference proteome</keyword>
<evidence type="ECO:0000256" key="8">
    <source>
        <dbReference type="SAM" id="MobiDB-lite"/>
    </source>
</evidence>
<dbReference type="GO" id="GO:0031145">
    <property type="term" value="P:anaphase-promoting complex-dependent catabolic process"/>
    <property type="evidence" value="ECO:0007669"/>
    <property type="project" value="TreeGrafter"/>
</dbReference>
<keyword evidence="1" id="KW-0132">Cell division</keyword>
<evidence type="ECO:0000256" key="6">
    <source>
        <dbReference type="ARBA" id="ARBA00023306"/>
    </source>
</evidence>
<dbReference type="SMART" id="SM00028">
    <property type="entry name" value="TPR"/>
    <property type="match status" value="5"/>
</dbReference>
<dbReference type="InterPro" id="IPR011990">
    <property type="entry name" value="TPR-like_helical_dom_sf"/>
</dbReference>
<dbReference type="PANTHER" id="PTHR12558:SF10">
    <property type="entry name" value="CELL DIVISION CYCLE PROTEIN 23 HOMOLOG"/>
    <property type="match status" value="1"/>
</dbReference>
<dbReference type="Gene3D" id="1.25.40.10">
    <property type="entry name" value="Tetratricopeptide repeat domain"/>
    <property type="match status" value="2"/>
</dbReference>
<accession>A0A4P9WMY9</accession>
<feature type="non-terminal residue" evidence="10">
    <location>
        <position position="1"/>
    </location>
</feature>
<feature type="region of interest" description="Disordered" evidence="8">
    <location>
        <begin position="41"/>
        <end position="75"/>
    </location>
</feature>
<dbReference type="InterPro" id="IPR019734">
    <property type="entry name" value="TPR_rpt"/>
</dbReference>
<feature type="repeat" description="TPR" evidence="7">
    <location>
        <begin position="428"/>
        <end position="461"/>
    </location>
</feature>
<organism evidence="10 11">
    <name type="scientific">Blyttiomyces helicus</name>
    <dbReference type="NCBI Taxonomy" id="388810"/>
    <lineage>
        <taxon>Eukaryota</taxon>
        <taxon>Fungi</taxon>
        <taxon>Fungi incertae sedis</taxon>
        <taxon>Chytridiomycota</taxon>
        <taxon>Chytridiomycota incertae sedis</taxon>
        <taxon>Chytridiomycetes</taxon>
        <taxon>Chytridiomycetes incertae sedis</taxon>
        <taxon>Blyttiomyces</taxon>
    </lineage>
</organism>
<gene>
    <name evidence="10" type="ORF">BDK51DRAFT_7956</name>
</gene>
<dbReference type="GO" id="GO:0051301">
    <property type="term" value="P:cell division"/>
    <property type="evidence" value="ECO:0007669"/>
    <property type="project" value="UniProtKB-KW"/>
</dbReference>
<feature type="repeat" description="TPR" evidence="7">
    <location>
        <begin position="394"/>
        <end position="427"/>
    </location>
</feature>
<keyword evidence="6" id="KW-0131">Cell cycle</keyword>
<dbReference type="Pfam" id="PF13432">
    <property type="entry name" value="TPR_16"/>
    <property type="match status" value="1"/>
</dbReference>
<evidence type="ECO:0000313" key="10">
    <source>
        <dbReference type="EMBL" id="RKO93862.1"/>
    </source>
</evidence>
<dbReference type="Proteomes" id="UP000269721">
    <property type="component" value="Unassembled WGS sequence"/>
</dbReference>
<dbReference type="GO" id="GO:0016567">
    <property type="term" value="P:protein ubiquitination"/>
    <property type="evidence" value="ECO:0007669"/>
    <property type="project" value="TreeGrafter"/>
</dbReference>
<feature type="compositionally biased region" description="Low complexity" evidence="8">
    <location>
        <begin position="58"/>
        <end position="73"/>
    </location>
</feature>